<proteinExistence type="predicted"/>
<dbReference type="Proteomes" id="UP001302493">
    <property type="component" value="Chromosome"/>
</dbReference>
<protein>
    <submittedName>
        <fullName evidence="1">Uncharacterized protein</fullName>
    </submittedName>
</protein>
<evidence type="ECO:0000313" key="1">
    <source>
        <dbReference type="EMBL" id="WOB78209.1"/>
    </source>
</evidence>
<organism evidence="1 2">
    <name type="scientific">Brevundimonas nasdae</name>
    <dbReference type="NCBI Taxonomy" id="172043"/>
    <lineage>
        <taxon>Bacteria</taxon>
        <taxon>Pseudomonadati</taxon>
        <taxon>Pseudomonadota</taxon>
        <taxon>Alphaproteobacteria</taxon>
        <taxon>Caulobacterales</taxon>
        <taxon>Caulobacteraceae</taxon>
        <taxon>Brevundimonas</taxon>
    </lineage>
</organism>
<accession>A0ACD4VNV7</accession>
<evidence type="ECO:0000313" key="2">
    <source>
        <dbReference type="Proteomes" id="UP001302493"/>
    </source>
</evidence>
<sequence>MLETIASPRSSIVALAASLLALAACQREPQPAPAPAAESETPPVVTVAPAPVLDRAGLLQAMDIAASAFALGREVGGASLAGRRFVVRQAFGCGAPSEAAETAADGLATVAWAKDRQSLKFSLAPADWLQSGLVGRDDSGLEAVEGFWLARPWLRTEACPATAPAVSASTQDSPQTVGLAAVFKANGPRTGRRNGRAYEFTLRGEDGQPPVPSAQGYRLVLEGRMTAFADGRAIHCRAAAADQRPSCIGAVQLDRVAFEDADGQMLSEWRDG</sequence>
<dbReference type="EMBL" id="CP119180">
    <property type="protein sequence ID" value="WOB78209.1"/>
    <property type="molecule type" value="Genomic_DNA"/>
</dbReference>
<name>A0ACD4VNV7_9CAUL</name>
<reference evidence="1" key="1">
    <citation type="submission" date="2023-03" db="EMBL/GenBank/DDBJ databases">
        <title>Genome sequence of Brevundimonas nasdae SJTX8.</title>
        <authorList>
            <person name="Liang R."/>
        </authorList>
    </citation>
    <scope>NUCLEOTIDE SEQUENCE</scope>
    <source>
        <strain evidence="1">X8</strain>
    </source>
</reference>
<keyword evidence="2" id="KW-1185">Reference proteome</keyword>
<gene>
    <name evidence="1" type="ORF">PZA08_12955</name>
</gene>